<dbReference type="InterPro" id="IPR036271">
    <property type="entry name" value="Tet_transcr_reg_TetR-rel_C_sf"/>
</dbReference>
<keyword evidence="2 4" id="KW-0238">DNA-binding</keyword>
<keyword evidence="1" id="KW-0805">Transcription regulation</keyword>
<dbReference type="AlphaFoldDB" id="A0A366LJZ1"/>
<reference evidence="6 7" key="1">
    <citation type="submission" date="2018-06" db="EMBL/GenBank/DDBJ databases">
        <title>Sphaerisporangium craniellae sp. nov., isolated from a marine sponge in the South China Sea.</title>
        <authorList>
            <person name="Li L."/>
        </authorList>
    </citation>
    <scope>NUCLEOTIDE SEQUENCE [LARGE SCALE GENOMIC DNA]</scope>
    <source>
        <strain evidence="6 7">LHW63015</strain>
    </source>
</reference>
<evidence type="ECO:0000313" key="6">
    <source>
        <dbReference type="EMBL" id="RBQ14225.1"/>
    </source>
</evidence>
<dbReference type="GO" id="GO:0003677">
    <property type="term" value="F:DNA binding"/>
    <property type="evidence" value="ECO:0007669"/>
    <property type="project" value="UniProtKB-UniRule"/>
</dbReference>
<dbReference type="Pfam" id="PF00440">
    <property type="entry name" value="TetR_N"/>
    <property type="match status" value="1"/>
</dbReference>
<dbReference type="InterPro" id="IPR009057">
    <property type="entry name" value="Homeodomain-like_sf"/>
</dbReference>
<dbReference type="RefSeq" id="WP_113986399.1">
    <property type="nucleotide sequence ID" value="NZ_QMEY01000036.1"/>
</dbReference>
<dbReference type="PANTHER" id="PTHR47506">
    <property type="entry name" value="TRANSCRIPTIONAL REGULATORY PROTEIN"/>
    <property type="match status" value="1"/>
</dbReference>
<dbReference type="InterPro" id="IPR041479">
    <property type="entry name" value="TetR_CgmR_C"/>
</dbReference>
<dbReference type="Proteomes" id="UP000253303">
    <property type="component" value="Unassembled WGS sequence"/>
</dbReference>
<keyword evidence="3" id="KW-0804">Transcription</keyword>
<proteinExistence type="predicted"/>
<dbReference type="OrthoDB" id="9816296at2"/>
<evidence type="ECO:0000256" key="1">
    <source>
        <dbReference type="ARBA" id="ARBA00023015"/>
    </source>
</evidence>
<dbReference type="SUPFAM" id="SSF46689">
    <property type="entry name" value="Homeodomain-like"/>
    <property type="match status" value="1"/>
</dbReference>
<dbReference type="Gene3D" id="1.10.357.10">
    <property type="entry name" value="Tetracycline Repressor, domain 2"/>
    <property type="match status" value="1"/>
</dbReference>
<feature type="DNA-binding region" description="H-T-H motif" evidence="4">
    <location>
        <begin position="26"/>
        <end position="45"/>
    </location>
</feature>
<dbReference type="PRINTS" id="PR00455">
    <property type="entry name" value="HTHTETR"/>
</dbReference>
<gene>
    <name evidence="6" type="ORF">DP939_41850</name>
</gene>
<evidence type="ECO:0000313" key="7">
    <source>
        <dbReference type="Proteomes" id="UP000253303"/>
    </source>
</evidence>
<evidence type="ECO:0000256" key="3">
    <source>
        <dbReference type="ARBA" id="ARBA00023163"/>
    </source>
</evidence>
<comment type="caution">
    <text evidence="6">The sequence shown here is derived from an EMBL/GenBank/DDBJ whole genome shotgun (WGS) entry which is preliminary data.</text>
</comment>
<keyword evidence="7" id="KW-1185">Reference proteome</keyword>
<evidence type="ECO:0000259" key="5">
    <source>
        <dbReference type="PROSITE" id="PS50977"/>
    </source>
</evidence>
<feature type="domain" description="HTH tetR-type" evidence="5">
    <location>
        <begin position="3"/>
        <end position="63"/>
    </location>
</feature>
<dbReference type="PANTHER" id="PTHR47506:SF6">
    <property type="entry name" value="HTH-TYPE TRANSCRIPTIONAL REPRESSOR NEMR"/>
    <property type="match status" value="1"/>
</dbReference>
<dbReference type="SUPFAM" id="SSF48498">
    <property type="entry name" value="Tetracyclin repressor-like, C-terminal domain"/>
    <property type="match status" value="1"/>
</dbReference>
<name>A0A366LJZ1_9ACTN</name>
<dbReference type="PROSITE" id="PS50977">
    <property type="entry name" value="HTH_TETR_2"/>
    <property type="match status" value="1"/>
</dbReference>
<dbReference type="Pfam" id="PF17937">
    <property type="entry name" value="TetR_C_28"/>
    <property type="match status" value="1"/>
</dbReference>
<evidence type="ECO:0000256" key="4">
    <source>
        <dbReference type="PROSITE-ProRule" id="PRU00335"/>
    </source>
</evidence>
<organism evidence="6 7">
    <name type="scientific">Spongiactinospora rosea</name>
    <dbReference type="NCBI Taxonomy" id="2248750"/>
    <lineage>
        <taxon>Bacteria</taxon>
        <taxon>Bacillati</taxon>
        <taxon>Actinomycetota</taxon>
        <taxon>Actinomycetes</taxon>
        <taxon>Streptosporangiales</taxon>
        <taxon>Streptosporangiaceae</taxon>
        <taxon>Spongiactinospora</taxon>
    </lineage>
</organism>
<sequence length="182" mass="19457">MRPSSRTTILEAAQRIAGRSGIGSLTLDAAAQEAGLSKGGLIYHFASKEQLMLAVVEYVTASWEERMLAQLGKPLAEAGVAERVRAYAVVVSGAATSRADLAIFVDSVYDEALMKPWQDMLRRWLGAPSAADTRSVDLAVARLAADGLWLADASDTSGYDAETRAAIIARIDRLATGKEDEE</sequence>
<evidence type="ECO:0000256" key="2">
    <source>
        <dbReference type="ARBA" id="ARBA00023125"/>
    </source>
</evidence>
<protein>
    <submittedName>
        <fullName evidence="6">TetR/AcrR family transcriptional regulator</fullName>
    </submittedName>
</protein>
<dbReference type="EMBL" id="QMEY01000036">
    <property type="protein sequence ID" value="RBQ14225.1"/>
    <property type="molecule type" value="Genomic_DNA"/>
</dbReference>
<accession>A0A366LJZ1</accession>
<dbReference type="InterPro" id="IPR001647">
    <property type="entry name" value="HTH_TetR"/>
</dbReference>